<keyword evidence="2" id="KW-1185">Reference proteome</keyword>
<dbReference type="InterPro" id="IPR026091">
    <property type="entry name" value="HPS4"/>
</dbReference>
<feature type="non-terminal residue" evidence="1">
    <location>
        <position position="283"/>
    </location>
</feature>
<protein>
    <submittedName>
        <fullName evidence="1">Uncharacterized protein</fullName>
    </submittedName>
</protein>
<organism evidence="1 2">
    <name type="scientific">Phrynosoma platyrhinos</name>
    <name type="common">Desert horned lizard</name>
    <dbReference type="NCBI Taxonomy" id="52577"/>
    <lineage>
        <taxon>Eukaryota</taxon>
        <taxon>Metazoa</taxon>
        <taxon>Chordata</taxon>
        <taxon>Craniata</taxon>
        <taxon>Vertebrata</taxon>
        <taxon>Euteleostomi</taxon>
        <taxon>Lepidosauria</taxon>
        <taxon>Squamata</taxon>
        <taxon>Bifurcata</taxon>
        <taxon>Unidentata</taxon>
        <taxon>Episquamata</taxon>
        <taxon>Toxicofera</taxon>
        <taxon>Iguania</taxon>
        <taxon>Phrynosomatidae</taxon>
        <taxon>Phrynosomatinae</taxon>
        <taxon>Phrynosoma</taxon>
    </lineage>
</organism>
<gene>
    <name evidence="1" type="ORF">JD844_015280</name>
</gene>
<comment type="caution">
    <text evidence="1">The sequence shown here is derived from an EMBL/GenBank/DDBJ whole genome shotgun (WGS) entry which is preliminary data.</text>
</comment>
<proteinExistence type="predicted"/>
<evidence type="ECO:0000313" key="2">
    <source>
        <dbReference type="Proteomes" id="UP000826234"/>
    </source>
</evidence>
<dbReference type="PANTHER" id="PTHR14407:SF9">
    <property type="entry name" value="BLOC-3 COMPLEX MEMBER HPS4"/>
    <property type="match status" value="1"/>
</dbReference>
<accession>A0ABQ7T898</accession>
<dbReference type="Proteomes" id="UP000826234">
    <property type="component" value="Unassembled WGS sequence"/>
</dbReference>
<reference evidence="1 2" key="1">
    <citation type="journal article" date="2022" name="Gigascience">
        <title>A chromosome-level genome assembly and annotation of the desert horned lizard, Phrynosoma platyrhinos, provides insight into chromosomal rearrangements among reptiles.</title>
        <authorList>
            <person name="Koochekian N."/>
            <person name="Ascanio A."/>
            <person name="Farleigh K."/>
            <person name="Card D.C."/>
            <person name="Schield D.R."/>
            <person name="Castoe T.A."/>
            <person name="Jezkova T."/>
        </authorList>
    </citation>
    <scope>NUCLEOTIDE SEQUENCE [LARGE SCALE GENOMIC DNA]</scope>
    <source>
        <strain evidence="1">NK-2021</strain>
    </source>
</reference>
<evidence type="ECO:0000313" key="1">
    <source>
        <dbReference type="EMBL" id="KAH0625685.1"/>
    </source>
</evidence>
<dbReference type="PANTHER" id="PTHR14407">
    <property type="entry name" value="HERMANSKY-PUDLAK SYNDROME 4 PROTEIN LIGHT-EAR PROTEIN-RELATED"/>
    <property type="match status" value="1"/>
</dbReference>
<sequence>MRRFVSTRLLARRVSQRGAKGTIVFPPISLTLLAGAENQPFDIREQMADPLRQTERGGRFAVASGETLARVLGCTTDLPDVSCRQFLDNLIGLFRFYNGAVCRAYGERTKEDLDQDWDRYATHLQRNTSDLHRIFNSLWALDKTKVTFLPPDLTAKVLLQETEAAVDPKVRAARDLRVRPERLQSRGEDTGANDGNVLLGGDPSSLARMVLYVHRVRGLVLCLVAEEPFAESGDCVEDVFHSSLASLNGLEVHLKETLPKDGLPAPKATYAFAHYDAVQKVLA</sequence>
<name>A0ABQ7T898_PHRPL</name>
<dbReference type="EMBL" id="JAIPUX010001211">
    <property type="protein sequence ID" value="KAH0625685.1"/>
    <property type="molecule type" value="Genomic_DNA"/>
</dbReference>